<evidence type="ECO:0000313" key="2">
    <source>
        <dbReference type="Proteomes" id="UP001497516"/>
    </source>
</evidence>
<sequence>MQEVWSTIFPLPWRIPIPSDLQQSVGLATRHLSKCLMGRTLWCLVLSEIWRERRMRVFGGKHLMVAELVKRTQGVMESKEVGDSKFADSALIRSLWYKV</sequence>
<accession>A0AAV2CFJ3</accession>
<name>A0AAV2CFJ3_9ROSI</name>
<keyword evidence="2" id="KW-1185">Reference proteome</keyword>
<protein>
    <submittedName>
        <fullName evidence="1">Uncharacterized protein</fullName>
    </submittedName>
</protein>
<dbReference type="Proteomes" id="UP001497516">
    <property type="component" value="Chromosome 1"/>
</dbReference>
<proteinExistence type="predicted"/>
<evidence type="ECO:0000313" key="1">
    <source>
        <dbReference type="EMBL" id="CAL1355177.1"/>
    </source>
</evidence>
<gene>
    <name evidence="1" type="ORF">LTRI10_LOCUS2952</name>
</gene>
<dbReference type="EMBL" id="OZ034813">
    <property type="protein sequence ID" value="CAL1355177.1"/>
    <property type="molecule type" value="Genomic_DNA"/>
</dbReference>
<organism evidence="1 2">
    <name type="scientific">Linum trigynum</name>
    <dbReference type="NCBI Taxonomy" id="586398"/>
    <lineage>
        <taxon>Eukaryota</taxon>
        <taxon>Viridiplantae</taxon>
        <taxon>Streptophyta</taxon>
        <taxon>Embryophyta</taxon>
        <taxon>Tracheophyta</taxon>
        <taxon>Spermatophyta</taxon>
        <taxon>Magnoliopsida</taxon>
        <taxon>eudicotyledons</taxon>
        <taxon>Gunneridae</taxon>
        <taxon>Pentapetalae</taxon>
        <taxon>rosids</taxon>
        <taxon>fabids</taxon>
        <taxon>Malpighiales</taxon>
        <taxon>Linaceae</taxon>
        <taxon>Linum</taxon>
    </lineage>
</organism>
<dbReference type="AlphaFoldDB" id="A0AAV2CFJ3"/>
<reference evidence="1 2" key="1">
    <citation type="submission" date="2024-04" db="EMBL/GenBank/DDBJ databases">
        <authorList>
            <person name="Fracassetti M."/>
        </authorList>
    </citation>
    <scope>NUCLEOTIDE SEQUENCE [LARGE SCALE GENOMIC DNA]</scope>
</reference>